<evidence type="ECO:0000313" key="5">
    <source>
        <dbReference type="EMBL" id="ABJ83636.1"/>
    </source>
</evidence>
<dbReference type="eggNOG" id="COG4409">
    <property type="taxonomic scope" value="Bacteria"/>
</dbReference>
<evidence type="ECO:0000256" key="1">
    <source>
        <dbReference type="ARBA" id="ARBA00022737"/>
    </source>
</evidence>
<dbReference type="Pfam" id="PF15902">
    <property type="entry name" value="Sortilin-Vps10"/>
    <property type="match status" value="1"/>
</dbReference>
<keyword evidence="1" id="KW-0677">Repeat</keyword>
<feature type="chain" id="PRO_5004163658" evidence="3">
    <location>
        <begin position="20"/>
        <end position="1031"/>
    </location>
</feature>
<dbReference type="eggNOG" id="COG4447">
    <property type="taxonomic scope" value="Bacteria"/>
</dbReference>
<organism evidence="5">
    <name type="scientific">Solibacter usitatus (strain Ellin6076)</name>
    <dbReference type="NCBI Taxonomy" id="234267"/>
    <lineage>
        <taxon>Bacteria</taxon>
        <taxon>Pseudomonadati</taxon>
        <taxon>Acidobacteriota</taxon>
        <taxon>Terriglobia</taxon>
        <taxon>Bryobacterales</taxon>
        <taxon>Solibacteraceae</taxon>
        <taxon>Candidatus Solibacter</taxon>
    </lineage>
</organism>
<dbReference type="Gene3D" id="2.130.10.10">
    <property type="entry name" value="YVTN repeat-like/Quinoprotein amine dehydrogenase"/>
    <property type="match status" value="5"/>
</dbReference>
<dbReference type="GO" id="GO:0010411">
    <property type="term" value="P:xyloglucan metabolic process"/>
    <property type="evidence" value="ECO:0007669"/>
    <property type="project" value="TreeGrafter"/>
</dbReference>
<proteinExistence type="predicted"/>
<evidence type="ECO:0000259" key="4">
    <source>
        <dbReference type="Pfam" id="PF15902"/>
    </source>
</evidence>
<dbReference type="KEGG" id="sus:Acid_2647"/>
<dbReference type="HOGENOM" id="CLU_004847_0_0_0"/>
<dbReference type="InParanoid" id="Q024E0"/>
<evidence type="ECO:0000256" key="2">
    <source>
        <dbReference type="SAM" id="MobiDB-lite"/>
    </source>
</evidence>
<evidence type="ECO:0000256" key="3">
    <source>
        <dbReference type="SAM" id="SignalP"/>
    </source>
</evidence>
<dbReference type="InterPro" id="IPR052025">
    <property type="entry name" value="Xyloglucanase_GH74"/>
</dbReference>
<dbReference type="InterPro" id="IPR031778">
    <property type="entry name" value="Sortilin_N"/>
</dbReference>
<feature type="domain" description="Sortilin N-terminal" evidence="4">
    <location>
        <begin position="124"/>
        <end position="250"/>
    </location>
</feature>
<dbReference type="InterPro" id="IPR036278">
    <property type="entry name" value="Sialidase_sf"/>
</dbReference>
<dbReference type="PANTHER" id="PTHR43739:SF5">
    <property type="entry name" value="EXO-ALPHA-SIALIDASE"/>
    <property type="match status" value="1"/>
</dbReference>
<dbReference type="InterPro" id="IPR015943">
    <property type="entry name" value="WD40/YVTN_repeat-like_dom_sf"/>
</dbReference>
<dbReference type="CDD" id="cd15482">
    <property type="entry name" value="Sialidase_non-viral"/>
    <property type="match status" value="2"/>
</dbReference>
<feature type="signal peptide" evidence="3">
    <location>
        <begin position="1"/>
        <end position="19"/>
    </location>
</feature>
<dbReference type="STRING" id="234267.Acid_2647"/>
<gene>
    <name evidence="5" type="ordered locus">Acid_2647</name>
</gene>
<protein>
    <submittedName>
        <fullName evidence="5">Glycosyl hydrolase, BNR repeat</fullName>
    </submittedName>
</protein>
<dbReference type="AlphaFoldDB" id="Q024E0"/>
<dbReference type="SUPFAM" id="SSF50939">
    <property type="entry name" value="Sialidases"/>
    <property type="match status" value="2"/>
</dbReference>
<keyword evidence="3" id="KW-0732">Signal</keyword>
<dbReference type="GO" id="GO:0016787">
    <property type="term" value="F:hydrolase activity"/>
    <property type="evidence" value="ECO:0007669"/>
    <property type="project" value="UniProtKB-KW"/>
</dbReference>
<keyword evidence="5" id="KW-0378">Hydrolase</keyword>
<name>Q024E0_SOLUE</name>
<dbReference type="PANTHER" id="PTHR43739">
    <property type="entry name" value="XYLOGLUCANASE (EUROFUNG)"/>
    <property type="match status" value="1"/>
</dbReference>
<dbReference type="OrthoDB" id="9764804at2"/>
<feature type="region of interest" description="Disordered" evidence="2">
    <location>
        <begin position="523"/>
        <end position="544"/>
    </location>
</feature>
<reference evidence="5" key="1">
    <citation type="submission" date="2006-10" db="EMBL/GenBank/DDBJ databases">
        <title>Complete sequence of Solibacter usitatus Ellin6076.</title>
        <authorList>
            <consortium name="US DOE Joint Genome Institute"/>
            <person name="Copeland A."/>
            <person name="Lucas S."/>
            <person name="Lapidus A."/>
            <person name="Barry K."/>
            <person name="Detter J.C."/>
            <person name="Glavina del Rio T."/>
            <person name="Hammon N."/>
            <person name="Israni S."/>
            <person name="Dalin E."/>
            <person name="Tice H."/>
            <person name="Pitluck S."/>
            <person name="Thompson L.S."/>
            <person name="Brettin T."/>
            <person name="Bruce D."/>
            <person name="Han C."/>
            <person name="Tapia R."/>
            <person name="Gilna P."/>
            <person name="Schmutz J."/>
            <person name="Larimer F."/>
            <person name="Land M."/>
            <person name="Hauser L."/>
            <person name="Kyrpides N."/>
            <person name="Mikhailova N."/>
            <person name="Janssen P.H."/>
            <person name="Kuske C.R."/>
            <person name="Richardson P."/>
        </authorList>
    </citation>
    <scope>NUCLEOTIDE SEQUENCE</scope>
    <source>
        <strain evidence="5">Ellin6076</strain>
    </source>
</reference>
<dbReference type="EMBL" id="CP000473">
    <property type="protein sequence ID" value="ABJ83636.1"/>
    <property type="molecule type" value="Genomic_DNA"/>
</dbReference>
<sequence precursor="true">MAIRTWFLAGFAVLPALFAQPPVRYDSGTISGLAARNIGSAQISGRIAAVTAVEDGGRLTVFAATASGGVWKSVNAGTTFKPVFDNPAVQSMGAIAIDPRNSKNVWAGSGETWARNSVSIGDGVYKSSDGGENWTNVGLKDSERIAKILVDPRNSDTVFVCATGHLWDDSTERGVYKTTDGGKSWRKVLAGANPSTGCGMLSSSPQDPATIFASLWDFRRQAWTFRSGGPGSGLFKSTDAGEHWTEISPATAKGLPAKPYGRIALAVAPGKPKVVYATIEAAQSALFRSDDGGANWAKLDASQFQVWRPFYFANLIVDPKDENKVFKAGGSLMLSTDGGRSFGAVSGSAHGDFHDVWIDPAHTETVFTTDDGGLWRSHDGGHRWEHIMNLPVSQFYHVSVDNAEPYHIYGGLQDNSSWVADSSYPGGVTNSRWENMYGGDGFWTWEDPSDPNFIYAEAQGGELGRIDRVSHEIRSIKPYANYGEKKLRFNWNTPVQMSPNEKGTIYIGAQFLFRSRDHGQSWERISPDLTTNDPEKQKQEESGGITVDNSAAEMNTTVYSISESPLNGRLIWVGTDDGNLQITRDGGKTWTNTSSKVSGAGKAPWVSWVEAGRFAEGTAYATLDRHMYGDMKPYAYKTADYGATWSALPVQQAGVRGYAHVIKEDTRNPNLLFLGTEFGLWVSVDGGQRWAQYKGTGFPAVAVRDLVVHPRTSDLVLATHGRGIWIIDDITPWRALTDEVLTEDAGFLPVPPAVQWLETFAGWAEGDATFHGPSKSTEAFIPYYQRSRHIYGDLKIEILDQQGKLVDVVPTSKHRGVSRATWSMHVKPPRVPPAAVAAFGASVGPRVVPGTYTVRMTRGEKVFNTQLTVALDPRSKFTVEDRKQQFDLMIKIGAMLNRMTGAVDAILATRDGALSRAAKLPEGDPLRRKLSDVAASADQIRTKIVATKEGGAITGEERLREFLAGLYGDVGNYEGRPTDSQVARADALGRELEDVIREFTTLTAAQLPALNRDLQAKKLLAMAIPAEKDWQ</sequence>
<accession>Q024E0</accession>